<evidence type="ECO:0000256" key="5">
    <source>
        <dbReference type="SAM" id="SignalP"/>
    </source>
</evidence>
<keyword evidence="5" id="KW-0732">Signal</keyword>
<reference evidence="6 7" key="1">
    <citation type="journal article" date="2013" name="Genome Announc.">
        <title>Genome sequences for three denitrifying bacterial strains isolated from a uranium- and nitrate-contaminated subsurface environment.</title>
        <authorList>
            <person name="Venkatramanan R."/>
            <person name="Prakash O."/>
            <person name="Woyke T."/>
            <person name="Chain P."/>
            <person name="Goodwin L.A."/>
            <person name="Watson D."/>
            <person name="Brooks S."/>
            <person name="Kostka J.E."/>
            <person name="Green S.J."/>
        </authorList>
    </citation>
    <scope>NUCLEOTIDE SEQUENCE [LARGE SCALE GENOMIC DNA]</scope>
    <source>
        <strain evidence="6 7">1NES1</strain>
    </source>
</reference>
<sequence>MRGSLGRVLSVGLGAVALTIAGFFSQAPARSQDQDPGQDGITTSALGNYLAGRFARAAQDTKDAADFYGRALERDPSNEVLLEQAFQMETMSGNWPKAVPLAEKLASTRESHRMSQFLLGVTSFKAADYAKAEDHFKAASENPIGELTSSIALGWTLLAAGDADGALKAVDLPKQPDWAQFYLRYHRALMADIAGRKAIANTTFEKMFRQDSRTLRTALAYAQHAAHYGDFKLAKQIMREQLSKTQGDPHPLAKEMLERINKREKTPLLIATPSEGMAELFYGLGEALTGEGGVSLGTIYLQLALDVKPDHAFALAALANAQESAKRYEDAIATYDKIPQGTPLQSAIDIRKAFNLNSLDRVDEAKAILERLAAKDPKDVRPLEALGNILRARKEYAESIKYFTRAIAALGKHDPRYWGYYYARGTSYERLKNWPAAEADLKKALALAPDQPLVLNYLGYSWVDQGKNLKEGMRLIEKAVQLKPDDGYIVDSLGWAHYKQGNYKEAVRFLERAVEIKPEDPTLNDHLGDAFWKVGREREARFQWNQALSLNPEPEDVDKIKTKIERGLDTKAQAKNVEKTRQVQSIDSSRRRSENKAAPSGRAVE</sequence>
<feature type="region of interest" description="Disordered" evidence="4">
    <location>
        <begin position="567"/>
        <end position="605"/>
    </location>
</feature>
<dbReference type="GO" id="GO:0042802">
    <property type="term" value="F:identical protein binding"/>
    <property type="evidence" value="ECO:0007669"/>
    <property type="project" value="InterPro"/>
</dbReference>
<keyword evidence="7" id="KW-1185">Reference proteome</keyword>
<feature type="signal peptide" evidence="5">
    <location>
        <begin position="1"/>
        <end position="29"/>
    </location>
</feature>
<evidence type="ECO:0000256" key="2">
    <source>
        <dbReference type="ARBA" id="ARBA00022803"/>
    </source>
</evidence>
<dbReference type="InterPro" id="IPR013105">
    <property type="entry name" value="TPR_2"/>
</dbReference>
<dbReference type="InterPro" id="IPR019734">
    <property type="entry name" value="TPR_rpt"/>
</dbReference>
<dbReference type="PANTHER" id="PTHR12558">
    <property type="entry name" value="CELL DIVISION CYCLE 16,23,27"/>
    <property type="match status" value="1"/>
</dbReference>
<dbReference type="Pfam" id="PF07721">
    <property type="entry name" value="TPR_4"/>
    <property type="match status" value="1"/>
</dbReference>
<keyword evidence="2 3" id="KW-0802">TPR repeat</keyword>
<feature type="repeat" description="TPR" evidence="3">
    <location>
        <begin position="418"/>
        <end position="451"/>
    </location>
</feature>
<feature type="chain" id="PRO_5004105540" description="Tetratricopeptide repeat protein" evidence="5">
    <location>
        <begin position="30"/>
        <end position="605"/>
    </location>
</feature>
<dbReference type="SMART" id="SM00028">
    <property type="entry name" value="TPR"/>
    <property type="match status" value="9"/>
</dbReference>
<dbReference type="Gene3D" id="1.25.40.10">
    <property type="entry name" value="Tetratricopeptide repeat domain"/>
    <property type="match status" value="4"/>
</dbReference>
<dbReference type="EMBL" id="CP005587">
    <property type="protein sequence ID" value="AGK59251.1"/>
    <property type="molecule type" value="Genomic_DNA"/>
</dbReference>
<evidence type="ECO:0000256" key="1">
    <source>
        <dbReference type="ARBA" id="ARBA00022737"/>
    </source>
</evidence>
<dbReference type="InterPro" id="IPR011990">
    <property type="entry name" value="TPR-like_helical_dom_sf"/>
</dbReference>
<dbReference type="Pfam" id="PF13432">
    <property type="entry name" value="TPR_16"/>
    <property type="match status" value="2"/>
</dbReference>
<name>N0BFK9_9HYPH</name>
<keyword evidence="1" id="KW-0677">Repeat</keyword>
<organism evidence="6 7">
    <name type="scientific">Hyphomicrobium denitrificans 1NES1</name>
    <dbReference type="NCBI Taxonomy" id="670307"/>
    <lineage>
        <taxon>Bacteria</taxon>
        <taxon>Pseudomonadati</taxon>
        <taxon>Pseudomonadota</taxon>
        <taxon>Alphaproteobacteria</taxon>
        <taxon>Hyphomicrobiales</taxon>
        <taxon>Hyphomicrobiaceae</taxon>
        <taxon>Hyphomicrobium</taxon>
    </lineage>
</organism>
<dbReference type="KEGG" id="hdt:HYPDE_37898"/>
<evidence type="ECO:0000313" key="6">
    <source>
        <dbReference type="EMBL" id="AGK59251.1"/>
    </source>
</evidence>
<dbReference type="RefSeq" id="WP_015599267.1">
    <property type="nucleotide sequence ID" value="NC_021172.1"/>
</dbReference>
<evidence type="ECO:0000313" key="7">
    <source>
        <dbReference type="Proteomes" id="UP000005952"/>
    </source>
</evidence>
<accession>N0BFK9</accession>
<dbReference type="HOGENOM" id="CLU_007251_2_1_5"/>
<dbReference type="AlphaFoldDB" id="N0BFK9"/>
<dbReference type="PROSITE" id="PS50005">
    <property type="entry name" value="TPR"/>
    <property type="match status" value="2"/>
</dbReference>
<proteinExistence type="predicted"/>
<dbReference type="Pfam" id="PF13414">
    <property type="entry name" value="TPR_11"/>
    <property type="match status" value="1"/>
</dbReference>
<dbReference type="STRING" id="670307.HYPDE_37898"/>
<evidence type="ECO:0000256" key="4">
    <source>
        <dbReference type="SAM" id="MobiDB-lite"/>
    </source>
</evidence>
<dbReference type="Proteomes" id="UP000005952">
    <property type="component" value="Chromosome"/>
</dbReference>
<dbReference type="PANTHER" id="PTHR12558:SF13">
    <property type="entry name" value="CELL DIVISION CYCLE PROTEIN 27 HOMOLOG"/>
    <property type="match status" value="1"/>
</dbReference>
<dbReference type="eggNOG" id="COG0457">
    <property type="taxonomic scope" value="Bacteria"/>
</dbReference>
<dbReference type="Pfam" id="PF07719">
    <property type="entry name" value="TPR_2"/>
    <property type="match status" value="1"/>
</dbReference>
<feature type="repeat" description="TPR" evidence="3">
    <location>
        <begin position="487"/>
        <end position="520"/>
    </location>
</feature>
<protein>
    <recommendedName>
        <fullName evidence="8">Tetratricopeptide repeat protein</fullName>
    </recommendedName>
</protein>
<dbReference type="OrthoDB" id="9766710at2"/>
<dbReference type="InterPro" id="IPR011717">
    <property type="entry name" value="TPR-4"/>
</dbReference>
<evidence type="ECO:0000256" key="3">
    <source>
        <dbReference type="PROSITE-ProRule" id="PRU00339"/>
    </source>
</evidence>
<evidence type="ECO:0008006" key="8">
    <source>
        <dbReference type="Google" id="ProtNLM"/>
    </source>
</evidence>
<gene>
    <name evidence="6" type="ORF">HYPDE_37898</name>
</gene>
<dbReference type="PROSITE" id="PS50293">
    <property type="entry name" value="TPR_REGION"/>
    <property type="match status" value="1"/>
</dbReference>
<dbReference type="SUPFAM" id="SSF48452">
    <property type="entry name" value="TPR-like"/>
    <property type="match status" value="3"/>
</dbReference>